<dbReference type="GO" id="GO:0008270">
    <property type="term" value="F:zinc ion binding"/>
    <property type="evidence" value="ECO:0007669"/>
    <property type="project" value="UniProtKB-KW"/>
</dbReference>
<dbReference type="PANTHER" id="PTHR12360">
    <property type="entry name" value="NUCLEAR TRANSCRIPTION FACTOR, X-BOX BINDING 1 NFX1"/>
    <property type="match status" value="1"/>
</dbReference>
<feature type="domain" description="NF-X1-type" evidence="9">
    <location>
        <begin position="718"/>
        <end position="739"/>
    </location>
</feature>
<feature type="transmembrane region" description="Helical" evidence="8">
    <location>
        <begin position="833"/>
        <end position="853"/>
    </location>
</feature>
<evidence type="ECO:0000313" key="10">
    <source>
        <dbReference type="EMBL" id="KAL3275617.1"/>
    </source>
</evidence>
<feature type="domain" description="NF-X1-type" evidence="9">
    <location>
        <begin position="426"/>
        <end position="445"/>
    </location>
</feature>
<comment type="similarity">
    <text evidence="1">Belongs to the NFX1 family.</text>
</comment>
<keyword evidence="4" id="KW-0863">Zinc-finger</keyword>
<dbReference type="SUPFAM" id="SSF57850">
    <property type="entry name" value="RING/U-box"/>
    <property type="match status" value="1"/>
</dbReference>
<evidence type="ECO:0000256" key="5">
    <source>
        <dbReference type="ARBA" id="ARBA00022833"/>
    </source>
</evidence>
<proteinExistence type="inferred from homology"/>
<dbReference type="InterPro" id="IPR000967">
    <property type="entry name" value="Znf_NFX1"/>
</dbReference>
<keyword evidence="8" id="KW-0472">Membrane</keyword>
<dbReference type="CDD" id="cd16697">
    <property type="entry name" value="RING-CH-C4HC3_NFXL1"/>
    <property type="match status" value="1"/>
</dbReference>
<feature type="domain" description="NF-X1-type" evidence="9">
    <location>
        <begin position="510"/>
        <end position="530"/>
    </location>
</feature>
<dbReference type="AlphaFoldDB" id="A0ABD2NAF9"/>
<evidence type="ECO:0000256" key="3">
    <source>
        <dbReference type="ARBA" id="ARBA00022737"/>
    </source>
</evidence>
<keyword evidence="8" id="KW-1133">Transmembrane helix</keyword>
<evidence type="ECO:0000259" key="9">
    <source>
        <dbReference type="SMART" id="SM00438"/>
    </source>
</evidence>
<feature type="domain" description="NF-X1-type" evidence="9">
    <location>
        <begin position="658"/>
        <end position="676"/>
    </location>
</feature>
<keyword evidence="2" id="KW-0479">Metal-binding</keyword>
<feature type="domain" description="NF-X1-type" evidence="9">
    <location>
        <begin position="268"/>
        <end position="287"/>
    </location>
</feature>
<evidence type="ECO:0000256" key="7">
    <source>
        <dbReference type="SAM" id="MobiDB-lite"/>
    </source>
</evidence>
<dbReference type="Pfam" id="PF01422">
    <property type="entry name" value="zf-NF-X1"/>
    <property type="match status" value="10"/>
</dbReference>
<keyword evidence="11" id="KW-1185">Reference proteome</keyword>
<feature type="domain" description="NF-X1-type" evidence="9">
    <location>
        <begin position="374"/>
        <end position="393"/>
    </location>
</feature>
<sequence>MSSRNKSANSNPWNKNSQNQKKPKTNVNNVIKNVSSENKFKEAQKKLQASVQKHIKEYESSSDEEEVETNALIEKITANYTSTGGPSDKLKRTETYLKDTLVSGATTCLICISKVKRDDEIWSCGSCHCFFHLMCIQRWSKDSISQKKQALEGQILAREVVICWGCPKCRFNYGPESIPTQYRCFCKKKINPTYQALLVPHSCGEICGKELEPPCGHKCLLLCHPGPCPPCPVTVNARCYCGAKPPRLQRCSDKYWSCGGSCGRLLECGKHHCDDPCHAGDCKPCSKKSIQKCMCKSQVKLRDCSSPIWQCDKVCGKKLDCGKHKCLDVCHAGECNVCQLSLPRTCPCGKSKYHLPCTEDTPTCLDTCDKLLECGKHHCVLKCHKDKCGTCLEIVEKQCRCGQHTKEVHCSKVFYCESKCKNLKDCNKHPCNKKCCDGNCPPCEKPCGKTLSCGNHKCVSVCHRGLCYPCNLTEIVTCNCGETKLTVPCGRKHKVKPPKCVLLCKALPDCHHQSREPHRCHFGNCPPCKQICNRSRQNCTHLCPASCHDAVMVKIETAKASAPWEEVKPQKEKKRLPCPDCIVPVPVECLGRHEISSWPCHLAKPGSCFRPCGRLLLCENHFCTLPCHLVNDSPDAEKAGSNCEVCESECTKERPEGCQHECPKPCHTGSCPPCKQMVRVKCHCGLLQLYVVCKDLLNPEKQLEIQSCGNQCPKNFECGHRCKSNCHAGPCPDANLCKKKIKVFCKCKRLKKEFSCETVRNNKAIVACDEVCEKLKEEADKKNKALQEEKRRQEELKNKEELEKYMKKFEGKKKYRDKKYQSDDNEASFLKKYSVPLSAVGVIIISLMAFTFLSY</sequence>
<feature type="domain" description="NF-X1-type" evidence="9">
    <location>
        <begin position="215"/>
        <end position="233"/>
    </location>
</feature>
<dbReference type="InterPro" id="IPR034078">
    <property type="entry name" value="NFX1_fam"/>
</dbReference>
<evidence type="ECO:0000256" key="1">
    <source>
        <dbReference type="ARBA" id="ARBA00007269"/>
    </source>
</evidence>
<feature type="domain" description="NF-X1-type" evidence="9">
    <location>
        <begin position="618"/>
        <end position="648"/>
    </location>
</feature>
<evidence type="ECO:0000313" key="11">
    <source>
        <dbReference type="Proteomes" id="UP001516400"/>
    </source>
</evidence>
<evidence type="ECO:0000256" key="6">
    <source>
        <dbReference type="SAM" id="Coils"/>
    </source>
</evidence>
<feature type="coiled-coil region" evidence="6">
    <location>
        <begin position="768"/>
        <end position="812"/>
    </location>
</feature>
<protein>
    <recommendedName>
        <fullName evidence="9">NF-X1-type domain-containing protein</fullName>
    </recommendedName>
</protein>
<keyword evidence="6" id="KW-0175">Coiled coil</keyword>
<feature type="region of interest" description="Disordered" evidence="7">
    <location>
        <begin position="1"/>
        <end position="37"/>
    </location>
</feature>
<feature type="domain" description="NF-X1-type" evidence="9">
    <location>
        <begin position="321"/>
        <end position="340"/>
    </location>
</feature>
<keyword evidence="3" id="KW-0677">Repeat</keyword>
<reference evidence="10 11" key="1">
    <citation type="journal article" date="2021" name="BMC Biol.">
        <title>Horizontally acquired antibacterial genes associated with adaptive radiation of ladybird beetles.</title>
        <authorList>
            <person name="Li H.S."/>
            <person name="Tang X.F."/>
            <person name="Huang Y.H."/>
            <person name="Xu Z.Y."/>
            <person name="Chen M.L."/>
            <person name="Du X.Y."/>
            <person name="Qiu B.Y."/>
            <person name="Chen P.T."/>
            <person name="Zhang W."/>
            <person name="Slipinski A."/>
            <person name="Escalona H.E."/>
            <person name="Waterhouse R.M."/>
            <person name="Zwick A."/>
            <person name="Pang H."/>
        </authorList>
    </citation>
    <scope>NUCLEOTIDE SEQUENCE [LARGE SCALE GENOMIC DNA]</scope>
    <source>
        <strain evidence="10">SYSU2018</strain>
    </source>
</reference>
<organism evidence="10 11">
    <name type="scientific">Cryptolaemus montrouzieri</name>
    <dbReference type="NCBI Taxonomy" id="559131"/>
    <lineage>
        <taxon>Eukaryota</taxon>
        <taxon>Metazoa</taxon>
        <taxon>Ecdysozoa</taxon>
        <taxon>Arthropoda</taxon>
        <taxon>Hexapoda</taxon>
        <taxon>Insecta</taxon>
        <taxon>Pterygota</taxon>
        <taxon>Neoptera</taxon>
        <taxon>Endopterygota</taxon>
        <taxon>Coleoptera</taxon>
        <taxon>Polyphaga</taxon>
        <taxon>Cucujiformia</taxon>
        <taxon>Coccinelloidea</taxon>
        <taxon>Coccinellidae</taxon>
        <taxon>Scymninae</taxon>
        <taxon>Scymnini</taxon>
        <taxon>Cryptolaemus</taxon>
    </lineage>
</organism>
<dbReference type="Proteomes" id="UP001516400">
    <property type="component" value="Unassembled WGS sequence"/>
</dbReference>
<gene>
    <name evidence="10" type="ORF">HHI36_020370</name>
</gene>
<accession>A0ABD2NAF9</accession>
<evidence type="ECO:0000256" key="8">
    <source>
        <dbReference type="SAM" id="Phobius"/>
    </source>
</evidence>
<evidence type="ECO:0000256" key="2">
    <source>
        <dbReference type="ARBA" id="ARBA00022723"/>
    </source>
</evidence>
<feature type="domain" description="NF-X1-type" evidence="9">
    <location>
        <begin position="453"/>
        <end position="472"/>
    </location>
</feature>
<evidence type="ECO:0000256" key="4">
    <source>
        <dbReference type="ARBA" id="ARBA00022771"/>
    </source>
</evidence>
<dbReference type="PANTHER" id="PTHR12360:SF1">
    <property type="entry name" value="NF-X1-TYPE ZINC FINGER PROTEIN NFXL1"/>
    <property type="match status" value="1"/>
</dbReference>
<name>A0ABD2NAF9_9CUCU</name>
<keyword evidence="5" id="KW-0862">Zinc</keyword>
<keyword evidence="8" id="KW-0812">Transmembrane</keyword>
<comment type="caution">
    <text evidence="10">The sequence shown here is derived from an EMBL/GenBank/DDBJ whole genome shotgun (WGS) entry which is preliminary data.</text>
</comment>
<dbReference type="EMBL" id="JABFTP020000083">
    <property type="protein sequence ID" value="KAL3275617.1"/>
    <property type="molecule type" value="Genomic_DNA"/>
</dbReference>
<dbReference type="SMART" id="SM00438">
    <property type="entry name" value="ZnF_NFX"/>
    <property type="match status" value="10"/>
</dbReference>
<dbReference type="CDD" id="cd06008">
    <property type="entry name" value="NF-X1-zinc-finger"/>
    <property type="match status" value="6"/>
</dbReference>